<dbReference type="CDD" id="cd01563">
    <property type="entry name" value="Thr-synth_1"/>
    <property type="match status" value="1"/>
</dbReference>
<dbReference type="GO" id="GO:0003941">
    <property type="term" value="F:L-serine ammonia-lyase activity"/>
    <property type="evidence" value="ECO:0007669"/>
    <property type="project" value="TreeGrafter"/>
</dbReference>
<dbReference type="GO" id="GO:0006567">
    <property type="term" value="P:L-threonine catabolic process"/>
    <property type="evidence" value="ECO:0007669"/>
    <property type="project" value="TreeGrafter"/>
</dbReference>
<dbReference type="InterPro" id="IPR000634">
    <property type="entry name" value="Ser/Thr_deHydtase_PyrdxlP-BS"/>
</dbReference>
<dbReference type="Pfam" id="PF00291">
    <property type="entry name" value="PALP"/>
    <property type="match status" value="1"/>
</dbReference>
<dbReference type="GO" id="GO:0009097">
    <property type="term" value="P:isoleucine biosynthetic process"/>
    <property type="evidence" value="ECO:0007669"/>
    <property type="project" value="TreeGrafter"/>
</dbReference>
<dbReference type="GO" id="GO:0030170">
    <property type="term" value="F:pyridoxal phosphate binding"/>
    <property type="evidence" value="ECO:0007669"/>
    <property type="project" value="InterPro"/>
</dbReference>
<evidence type="ECO:0000256" key="3">
    <source>
        <dbReference type="ARBA" id="ARBA00023239"/>
    </source>
</evidence>
<protein>
    <submittedName>
        <fullName evidence="5">Pyridoxal-phosphate dependent enzyme</fullName>
    </submittedName>
</protein>
<dbReference type="AlphaFoldDB" id="A0A6B1DRF4"/>
<gene>
    <name evidence="5" type="ORF">F4Y08_01670</name>
</gene>
<evidence type="ECO:0000256" key="1">
    <source>
        <dbReference type="ARBA" id="ARBA00001933"/>
    </source>
</evidence>
<reference evidence="5" key="1">
    <citation type="submission" date="2019-09" db="EMBL/GenBank/DDBJ databases">
        <title>Characterisation of the sponge microbiome using genome-centric metagenomics.</title>
        <authorList>
            <person name="Engelberts J.P."/>
            <person name="Robbins S.J."/>
            <person name="De Goeij J.M."/>
            <person name="Aranda M."/>
            <person name="Bell S.C."/>
            <person name="Webster N.S."/>
        </authorList>
    </citation>
    <scope>NUCLEOTIDE SEQUENCE</scope>
    <source>
        <strain evidence="5">SB0662_bin_9</strain>
    </source>
</reference>
<dbReference type="PANTHER" id="PTHR48078:SF6">
    <property type="entry name" value="L-THREONINE DEHYDRATASE CATABOLIC TDCB"/>
    <property type="match status" value="1"/>
</dbReference>
<dbReference type="GO" id="GO:0004794">
    <property type="term" value="F:threonine deaminase activity"/>
    <property type="evidence" value="ECO:0007669"/>
    <property type="project" value="TreeGrafter"/>
</dbReference>
<dbReference type="Gene3D" id="3.40.50.1100">
    <property type="match status" value="2"/>
</dbReference>
<dbReference type="EMBL" id="VXPY01000013">
    <property type="protein sequence ID" value="MYD89034.1"/>
    <property type="molecule type" value="Genomic_DNA"/>
</dbReference>
<name>A0A6B1DRF4_9CHLR</name>
<dbReference type="SUPFAM" id="SSF53686">
    <property type="entry name" value="Tryptophan synthase beta subunit-like PLP-dependent enzymes"/>
    <property type="match status" value="1"/>
</dbReference>
<evidence type="ECO:0000256" key="2">
    <source>
        <dbReference type="ARBA" id="ARBA00022898"/>
    </source>
</evidence>
<dbReference type="PROSITE" id="PS00165">
    <property type="entry name" value="DEHYDRATASE_SER_THR"/>
    <property type="match status" value="1"/>
</dbReference>
<dbReference type="InterPro" id="IPR050147">
    <property type="entry name" value="Ser/Thr_Dehydratase"/>
</dbReference>
<comment type="cofactor">
    <cofactor evidence="1">
        <name>pyridoxal 5'-phosphate</name>
        <dbReference type="ChEBI" id="CHEBI:597326"/>
    </cofactor>
</comment>
<organism evidence="5">
    <name type="scientific">Caldilineaceae bacterium SB0662_bin_9</name>
    <dbReference type="NCBI Taxonomy" id="2605258"/>
    <lineage>
        <taxon>Bacteria</taxon>
        <taxon>Bacillati</taxon>
        <taxon>Chloroflexota</taxon>
        <taxon>Caldilineae</taxon>
        <taxon>Caldilineales</taxon>
        <taxon>Caldilineaceae</taxon>
    </lineage>
</organism>
<sequence length="371" mass="39896">MYVHCPSSGFHTSADSFPLTCPSTGGPLEFTDFTHLSRHLIDEALPGQWRYWPWLSALLPIEEFITLGEGWTPLLNEDRQGHRVLWKMDSHMPTGSYKDRGVSVMVNWFRHHGFRTVMDDSSGNAGASLACYAARARLQSRIFVPADAPAPKRSQIATYGAELIEVEGPRHFAGAAAAADQDQETGYASHALHPCFLLGQMTVAFEIWEQLGGHVPDWLIGPVGNGGLLLGAWRGFELLVDSGLADRLPRLMVVQVANFDPIARAFEADAVSVKPAQRAPASSVADGISIINPARGDSVLQAVYRSGGTVKVVNDREVLEARAKMASRGIFVENTSATTCAAYAGHASDFEPGTTVVGILSGSGLKNAPAT</sequence>
<dbReference type="InterPro" id="IPR036052">
    <property type="entry name" value="TrpB-like_PALP_sf"/>
</dbReference>
<dbReference type="InterPro" id="IPR001926">
    <property type="entry name" value="TrpB-like_PALP"/>
</dbReference>
<proteinExistence type="predicted"/>
<dbReference type="PANTHER" id="PTHR48078">
    <property type="entry name" value="THREONINE DEHYDRATASE, MITOCHONDRIAL-RELATED"/>
    <property type="match status" value="1"/>
</dbReference>
<keyword evidence="3" id="KW-0456">Lyase</keyword>
<feature type="domain" description="Tryptophan synthase beta chain-like PALP" evidence="4">
    <location>
        <begin position="65"/>
        <end position="362"/>
    </location>
</feature>
<evidence type="ECO:0000313" key="5">
    <source>
        <dbReference type="EMBL" id="MYD89034.1"/>
    </source>
</evidence>
<dbReference type="GO" id="GO:0006565">
    <property type="term" value="P:L-serine catabolic process"/>
    <property type="evidence" value="ECO:0007669"/>
    <property type="project" value="TreeGrafter"/>
</dbReference>
<comment type="caution">
    <text evidence="5">The sequence shown here is derived from an EMBL/GenBank/DDBJ whole genome shotgun (WGS) entry which is preliminary data.</text>
</comment>
<keyword evidence="2" id="KW-0663">Pyridoxal phosphate</keyword>
<evidence type="ECO:0000259" key="4">
    <source>
        <dbReference type="Pfam" id="PF00291"/>
    </source>
</evidence>
<accession>A0A6B1DRF4</accession>